<dbReference type="PANTHER" id="PTHR37017">
    <property type="entry name" value="AB HYDROLASE-1 DOMAIN-CONTAINING PROTEIN-RELATED"/>
    <property type="match status" value="1"/>
</dbReference>
<dbReference type="InterPro" id="IPR029058">
    <property type="entry name" value="AB_hydrolase_fold"/>
</dbReference>
<proteinExistence type="predicted"/>
<keyword evidence="3" id="KW-1185">Reference proteome</keyword>
<organism evidence="2 3">
    <name type="scientific">Stackebrandtia endophytica</name>
    <dbReference type="NCBI Taxonomy" id="1496996"/>
    <lineage>
        <taxon>Bacteria</taxon>
        <taxon>Bacillati</taxon>
        <taxon>Actinomycetota</taxon>
        <taxon>Actinomycetes</taxon>
        <taxon>Glycomycetales</taxon>
        <taxon>Glycomycetaceae</taxon>
        <taxon>Stackebrandtia</taxon>
    </lineage>
</organism>
<dbReference type="AlphaFoldDB" id="A0A543B3M4"/>
<evidence type="ECO:0000259" key="1">
    <source>
        <dbReference type="Pfam" id="PF12697"/>
    </source>
</evidence>
<dbReference type="InParanoid" id="A0A543B3M4"/>
<dbReference type="SUPFAM" id="SSF53474">
    <property type="entry name" value="alpha/beta-Hydrolases"/>
    <property type="match status" value="1"/>
</dbReference>
<dbReference type="Gene3D" id="3.40.50.1820">
    <property type="entry name" value="alpha/beta hydrolase"/>
    <property type="match status" value="1"/>
</dbReference>
<comment type="caution">
    <text evidence="2">The sequence shown here is derived from an EMBL/GenBank/DDBJ whole genome shotgun (WGS) entry which is preliminary data.</text>
</comment>
<evidence type="ECO:0000313" key="3">
    <source>
        <dbReference type="Proteomes" id="UP000317043"/>
    </source>
</evidence>
<dbReference type="EMBL" id="VFOW01000001">
    <property type="protein sequence ID" value="TQL79426.1"/>
    <property type="molecule type" value="Genomic_DNA"/>
</dbReference>
<name>A0A543B3M4_9ACTN</name>
<dbReference type="PANTHER" id="PTHR37017:SF11">
    <property type="entry name" value="ESTERASE_LIPASE_THIOESTERASE DOMAIN-CONTAINING PROTEIN"/>
    <property type="match status" value="1"/>
</dbReference>
<dbReference type="InterPro" id="IPR052897">
    <property type="entry name" value="Sec-Metab_Biosynth_Hydrolase"/>
</dbReference>
<reference evidence="2 3" key="1">
    <citation type="submission" date="2019-06" db="EMBL/GenBank/DDBJ databases">
        <title>Sequencing the genomes of 1000 actinobacteria strains.</title>
        <authorList>
            <person name="Klenk H.-P."/>
        </authorList>
    </citation>
    <scope>NUCLEOTIDE SEQUENCE [LARGE SCALE GENOMIC DNA]</scope>
    <source>
        <strain evidence="2 3">DSM 45928</strain>
    </source>
</reference>
<accession>A0A543B3M4</accession>
<evidence type="ECO:0000313" key="2">
    <source>
        <dbReference type="EMBL" id="TQL79426.1"/>
    </source>
</evidence>
<protein>
    <submittedName>
        <fullName evidence="2">Alpha-beta hydrolase superfamily lysophospholipase</fullName>
    </submittedName>
</protein>
<gene>
    <name evidence="2" type="ORF">FB566_5031</name>
</gene>
<sequence length="322" mass="34442">MLDSVFCQFRALRGTGCRLPVIPIGFILLTISGNLVTKRANDATFVLVHGSGSNSFMWAPIQRELALRGRRSFAVDLPGHGFDAQYSAAYQAPQDLDAWASQPSTLAGVTLQDNVDMVVDVVRRLADHGPVVLVGASLGGTTVTGVANVVPDLVSRLVYISAWSCVERSSPVEYMGEPEFDGNLLAPLAGLNVGDPGELGVGRANYRSGDPEMLAALKAAIMADGTDEQFLAFLNILQPDESLAVMTADSRGVAETWGTVPRTYIRLTRDRSLPVAMQDRLIAESDALTPDNRFEVHSLDTSHTGFLLDPEATAGILDGLTV</sequence>
<keyword evidence="2" id="KW-0378">Hydrolase</keyword>
<dbReference type="Proteomes" id="UP000317043">
    <property type="component" value="Unassembled WGS sequence"/>
</dbReference>
<dbReference type="Pfam" id="PF12697">
    <property type="entry name" value="Abhydrolase_6"/>
    <property type="match status" value="1"/>
</dbReference>
<feature type="domain" description="AB hydrolase-1" evidence="1">
    <location>
        <begin position="45"/>
        <end position="314"/>
    </location>
</feature>
<dbReference type="GO" id="GO:0016787">
    <property type="term" value="F:hydrolase activity"/>
    <property type="evidence" value="ECO:0007669"/>
    <property type="project" value="UniProtKB-KW"/>
</dbReference>
<dbReference type="InterPro" id="IPR000073">
    <property type="entry name" value="AB_hydrolase_1"/>
</dbReference>